<sequence>MPSLMHRSHLDPCLSLSGDPSEPPARKAPPRRPLRSTAFLSAYIPECAPEGTQRLSPSPAVAECRGQHAHPQVYMKTLPGTVASTDAWTTQALGSGWGSGACAVEAGRRPVGASGHRDRLVFPSLPATVGPSPHPSPRPGSGCTTATKGGEGACPMPGCLVVPKPTSSSGSCTASLRGRGRVESMVLAVPEALPTLTVSDRSPASDFQQLPTPVPHFAHAGTDSRPWHNRGTKP</sequence>
<dbReference type="EMBL" id="JASSZA010000019">
    <property type="protein sequence ID" value="KAK2086751.1"/>
    <property type="molecule type" value="Genomic_DNA"/>
</dbReference>
<keyword evidence="3" id="KW-1185">Reference proteome</keyword>
<feature type="region of interest" description="Disordered" evidence="1">
    <location>
        <begin position="198"/>
        <end position="234"/>
    </location>
</feature>
<protein>
    <submittedName>
        <fullName evidence="2">Uncharacterized protein</fullName>
    </submittedName>
</protein>
<accession>A0ABQ9TQ35</accession>
<feature type="compositionally biased region" description="Polar residues" evidence="1">
    <location>
        <begin position="198"/>
        <end position="211"/>
    </location>
</feature>
<reference evidence="2 3" key="1">
    <citation type="submission" date="2023-05" db="EMBL/GenBank/DDBJ databases">
        <title>B98-5 Cell Line De Novo Hybrid Assembly: An Optical Mapping Approach.</title>
        <authorList>
            <person name="Kananen K."/>
            <person name="Auerbach J.A."/>
            <person name="Kautto E."/>
            <person name="Blachly J.S."/>
        </authorList>
    </citation>
    <scope>NUCLEOTIDE SEQUENCE [LARGE SCALE GENOMIC DNA]</scope>
    <source>
        <strain evidence="2">B95-8</strain>
        <tissue evidence="2">Cell line</tissue>
    </source>
</reference>
<evidence type="ECO:0000256" key="1">
    <source>
        <dbReference type="SAM" id="MobiDB-lite"/>
    </source>
</evidence>
<dbReference type="Proteomes" id="UP001266305">
    <property type="component" value="Unassembled WGS sequence"/>
</dbReference>
<feature type="region of interest" description="Disordered" evidence="1">
    <location>
        <begin position="1"/>
        <end position="34"/>
    </location>
</feature>
<comment type="caution">
    <text evidence="2">The sequence shown here is derived from an EMBL/GenBank/DDBJ whole genome shotgun (WGS) entry which is preliminary data.</text>
</comment>
<organism evidence="2 3">
    <name type="scientific">Saguinus oedipus</name>
    <name type="common">Cotton-top tamarin</name>
    <name type="synonym">Oedipomidas oedipus</name>
    <dbReference type="NCBI Taxonomy" id="9490"/>
    <lineage>
        <taxon>Eukaryota</taxon>
        <taxon>Metazoa</taxon>
        <taxon>Chordata</taxon>
        <taxon>Craniata</taxon>
        <taxon>Vertebrata</taxon>
        <taxon>Euteleostomi</taxon>
        <taxon>Mammalia</taxon>
        <taxon>Eutheria</taxon>
        <taxon>Euarchontoglires</taxon>
        <taxon>Primates</taxon>
        <taxon>Haplorrhini</taxon>
        <taxon>Platyrrhini</taxon>
        <taxon>Cebidae</taxon>
        <taxon>Callitrichinae</taxon>
        <taxon>Saguinus</taxon>
    </lineage>
</organism>
<evidence type="ECO:0000313" key="3">
    <source>
        <dbReference type="Proteomes" id="UP001266305"/>
    </source>
</evidence>
<proteinExistence type="predicted"/>
<name>A0ABQ9TQ35_SAGOE</name>
<gene>
    <name evidence="2" type="ORF">P7K49_032658</name>
</gene>
<evidence type="ECO:0000313" key="2">
    <source>
        <dbReference type="EMBL" id="KAK2086751.1"/>
    </source>
</evidence>